<feature type="domain" description="Serine aminopeptidase S33" evidence="1">
    <location>
        <begin position="87"/>
        <end position="193"/>
    </location>
</feature>
<name>E1Z3J9_CHLVA</name>
<dbReference type="OMA" id="HICGLPN"/>
<dbReference type="SUPFAM" id="SSF53474">
    <property type="entry name" value="alpha/beta-Hydrolases"/>
    <property type="match status" value="1"/>
</dbReference>
<dbReference type="STRING" id="554065.E1Z3J9"/>
<dbReference type="EMBL" id="GL433835">
    <property type="protein sequence ID" value="EFN60175.1"/>
    <property type="molecule type" value="Genomic_DNA"/>
</dbReference>
<protein>
    <recommendedName>
        <fullName evidence="1">Serine aminopeptidase S33 domain-containing protein</fullName>
    </recommendedName>
</protein>
<evidence type="ECO:0000259" key="1">
    <source>
        <dbReference type="Pfam" id="PF12146"/>
    </source>
</evidence>
<gene>
    <name evidence="2" type="ORF">CHLNCDRAFT_29399</name>
</gene>
<dbReference type="eggNOG" id="KOG1552">
    <property type="taxonomic scope" value="Eukaryota"/>
</dbReference>
<dbReference type="OrthoDB" id="446723at2759"/>
<dbReference type="RefSeq" id="XP_005852277.1">
    <property type="nucleotide sequence ID" value="XM_005852215.1"/>
</dbReference>
<dbReference type="PANTHER" id="PTHR12277">
    <property type="entry name" value="ALPHA/BETA HYDROLASE DOMAIN-CONTAINING PROTEIN"/>
    <property type="match status" value="1"/>
</dbReference>
<organism evidence="3">
    <name type="scientific">Chlorella variabilis</name>
    <name type="common">Green alga</name>
    <dbReference type="NCBI Taxonomy" id="554065"/>
    <lineage>
        <taxon>Eukaryota</taxon>
        <taxon>Viridiplantae</taxon>
        <taxon>Chlorophyta</taxon>
        <taxon>core chlorophytes</taxon>
        <taxon>Trebouxiophyceae</taxon>
        <taxon>Chlorellales</taxon>
        <taxon>Chlorellaceae</taxon>
        <taxon>Chlorella clade</taxon>
        <taxon>Chlorella</taxon>
    </lineage>
</organism>
<dbReference type="KEGG" id="cvr:CHLNCDRAFT_29399"/>
<dbReference type="InParanoid" id="E1Z3J9"/>
<dbReference type="FunCoup" id="E1Z3J9">
    <property type="interactions" value="1498"/>
</dbReference>
<evidence type="ECO:0000313" key="3">
    <source>
        <dbReference type="Proteomes" id="UP000008141"/>
    </source>
</evidence>
<reference evidence="2 3" key="1">
    <citation type="journal article" date="2010" name="Plant Cell">
        <title>The Chlorella variabilis NC64A genome reveals adaptation to photosymbiosis, coevolution with viruses, and cryptic sex.</title>
        <authorList>
            <person name="Blanc G."/>
            <person name="Duncan G."/>
            <person name="Agarkova I."/>
            <person name="Borodovsky M."/>
            <person name="Gurnon J."/>
            <person name="Kuo A."/>
            <person name="Lindquist E."/>
            <person name="Lucas S."/>
            <person name="Pangilinan J."/>
            <person name="Polle J."/>
            <person name="Salamov A."/>
            <person name="Terry A."/>
            <person name="Yamada T."/>
            <person name="Dunigan D.D."/>
            <person name="Grigoriev I.V."/>
            <person name="Claverie J.M."/>
            <person name="Van Etten J.L."/>
        </authorList>
    </citation>
    <scope>NUCLEOTIDE SEQUENCE [LARGE SCALE GENOMIC DNA]</scope>
    <source>
        <strain evidence="2 3">NC64A</strain>
    </source>
</reference>
<keyword evidence="3" id="KW-1185">Reference proteome</keyword>
<feature type="non-terminal residue" evidence="2">
    <location>
        <position position="194"/>
    </location>
</feature>
<dbReference type="Gene3D" id="3.40.50.1820">
    <property type="entry name" value="alpha/beta hydrolase"/>
    <property type="match status" value="1"/>
</dbReference>
<dbReference type="AlphaFoldDB" id="E1Z3J9"/>
<accession>E1Z3J9</accession>
<dbReference type="Proteomes" id="UP000008141">
    <property type="component" value="Unassembled WGS sequence"/>
</dbReference>
<dbReference type="InterPro" id="IPR029058">
    <property type="entry name" value="AB_hydrolase_fold"/>
</dbReference>
<dbReference type="InterPro" id="IPR022742">
    <property type="entry name" value="Hydrolase_4"/>
</dbReference>
<proteinExistence type="predicted"/>
<sequence>MVWQKFVDNLSRGLAFFPPNPPTYQLAQHGDGDRETYVHPLRSHLKKVPKAQVYQLGVKKETIVAAFIPGASAVSSSGGAGGKQGVRWTLVHSHGNAVDLGEMLPLYEELSRLLRCNILSYDYTGYGCSTGTPAVSHTLDDISAVADLLQRQLGKRLEDTVLYGQSVGSGPTCYLASHLPTLAGTVLHAPFCSG</sequence>
<dbReference type="GeneID" id="17359379"/>
<dbReference type="PANTHER" id="PTHR12277:SF81">
    <property type="entry name" value="PROTEIN ABHD13"/>
    <property type="match status" value="1"/>
</dbReference>
<evidence type="ECO:0000313" key="2">
    <source>
        <dbReference type="EMBL" id="EFN60175.1"/>
    </source>
</evidence>
<dbReference type="Pfam" id="PF12146">
    <property type="entry name" value="Hydrolase_4"/>
    <property type="match status" value="1"/>
</dbReference>